<evidence type="ECO:0000256" key="15">
    <source>
        <dbReference type="SAM" id="MobiDB-lite"/>
    </source>
</evidence>
<evidence type="ECO:0000256" key="10">
    <source>
        <dbReference type="ARBA" id="ARBA00022989"/>
    </source>
</evidence>
<feature type="domain" description="Fibronectin type-III" evidence="17">
    <location>
        <begin position="123"/>
        <end position="226"/>
    </location>
</feature>
<evidence type="ECO:0000256" key="5">
    <source>
        <dbReference type="ARBA" id="ARBA00022475"/>
    </source>
</evidence>
<dbReference type="Pfam" id="PF12772">
    <property type="entry name" value="GHBP"/>
    <property type="match status" value="1"/>
</dbReference>
<dbReference type="GO" id="GO:0005576">
    <property type="term" value="C:extracellular region"/>
    <property type="evidence" value="ECO:0007669"/>
    <property type="project" value="UniProtKB-SubCell"/>
</dbReference>
<dbReference type="CDD" id="cd00063">
    <property type="entry name" value="FN3"/>
    <property type="match status" value="1"/>
</dbReference>
<keyword evidence="11 16" id="KW-0472">Membrane</keyword>
<evidence type="ECO:0000256" key="13">
    <source>
        <dbReference type="ARBA" id="ARBA00023180"/>
    </source>
</evidence>
<organism evidence="18 19">
    <name type="scientific">Mola mola</name>
    <name type="common">Ocean sunfish</name>
    <name type="synonym">Tetraodon mola</name>
    <dbReference type="NCBI Taxonomy" id="94237"/>
    <lineage>
        <taxon>Eukaryota</taxon>
        <taxon>Metazoa</taxon>
        <taxon>Chordata</taxon>
        <taxon>Craniata</taxon>
        <taxon>Vertebrata</taxon>
        <taxon>Euteleostomi</taxon>
        <taxon>Actinopterygii</taxon>
        <taxon>Neopterygii</taxon>
        <taxon>Teleostei</taxon>
        <taxon>Neoteleostei</taxon>
        <taxon>Acanthomorphata</taxon>
        <taxon>Eupercaria</taxon>
        <taxon>Tetraodontiformes</taxon>
        <taxon>Molidae</taxon>
        <taxon>Mola</taxon>
    </lineage>
</organism>
<feature type="region of interest" description="Disordered" evidence="15">
    <location>
        <begin position="573"/>
        <end position="595"/>
    </location>
</feature>
<dbReference type="Gene3D" id="2.60.40.10">
    <property type="entry name" value="Immunoglobulins"/>
    <property type="match status" value="2"/>
</dbReference>
<dbReference type="PROSITE" id="PS50853">
    <property type="entry name" value="FN3"/>
    <property type="match status" value="1"/>
</dbReference>
<name>A0A3Q3VSJ7_MOLML</name>
<dbReference type="InterPro" id="IPR013783">
    <property type="entry name" value="Ig-like_fold"/>
</dbReference>
<evidence type="ECO:0000259" key="17">
    <source>
        <dbReference type="PROSITE" id="PS50853"/>
    </source>
</evidence>
<dbReference type="InterPro" id="IPR036116">
    <property type="entry name" value="FN3_sf"/>
</dbReference>
<proteinExistence type="inferred from homology"/>
<evidence type="ECO:0000256" key="3">
    <source>
        <dbReference type="ARBA" id="ARBA00007885"/>
    </source>
</evidence>
<dbReference type="OMA" id="YKPQLYN"/>
<evidence type="ECO:0000256" key="11">
    <source>
        <dbReference type="ARBA" id="ARBA00023136"/>
    </source>
</evidence>
<keyword evidence="13" id="KW-0325">Glycoprotein</keyword>
<comment type="subcellular location">
    <subcellularLocation>
        <location evidence="1">Cell membrane</location>
        <topology evidence="1">Single-pass type I membrane protein</topology>
    </subcellularLocation>
    <subcellularLocation>
        <location evidence="2">Secreted</location>
    </subcellularLocation>
</comment>
<evidence type="ECO:0000256" key="4">
    <source>
        <dbReference type="ARBA" id="ARBA00017448"/>
    </source>
</evidence>
<dbReference type="GO" id="GO:0006897">
    <property type="term" value="P:endocytosis"/>
    <property type="evidence" value="ECO:0007669"/>
    <property type="project" value="UniProtKB-KW"/>
</dbReference>
<protein>
    <recommendedName>
        <fullName evidence="4">Growth hormone receptor</fullName>
    </recommendedName>
    <alternativeName>
        <fullName evidence="14">Somatotropin receptor</fullName>
    </alternativeName>
</protein>
<keyword evidence="6" id="KW-0964">Secreted</keyword>
<evidence type="ECO:0000256" key="14">
    <source>
        <dbReference type="ARBA" id="ARBA00031294"/>
    </source>
</evidence>
<evidence type="ECO:0000256" key="1">
    <source>
        <dbReference type="ARBA" id="ARBA00004251"/>
    </source>
</evidence>
<evidence type="ECO:0000256" key="12">
    <source>
        <dbReference type="ARBA" id="ARBA00023170"/>
    </source>
</evidence>
<reference evidence="18" key="1">
    <citation type="submission" date="2025-08" db="UniProtKB">
        <authorList>
            <consortium name="Ensembl"/>
        </authorList>
    </citation>
    <scope>IDENTIFICATION</scope>
</reference>
<evidence type="ECO:0000313" key="19">
    <source>
        <dbReference type="Proteomes" id="UP000261620"/>
    </source>
</evidence>
<feature type="transmembrane region" description="Helical" evidence="16">
    <location>
        <begin position="235"/>
        <end position="255"/>
    </location>
</feature>
<dbReference type="InterPro" id="IPR003528">
    <property type="entry name" value="Long_hematopoietin_rcpt_CS"/>
</dbReference>
<keyword evidence="12" id="KW-0675">Receptor</keyword>
<dbReference type="GO" id="GO:0004896">
    <property type="term" value="F:cytokine receptor activity"/>
    <property type="evidence" value="ECO:0007669"/>
    <property type="project" value="InterPro"/>
</dbReference>
<dbReference type="AlphaFoldDB" id="A0A3Q3VSJ7"/>
<keyword evidence="9" id="KW-0732">Signal</keyword>
<feature type="region of interest" description="Disordered" evidence="15">
    <location>
        <begin position="458"/>
        <end position="486"/>
    </location>
</feature>
<feature type="compositionally biased region" description="Basic and acidic residues" evidence="15">
    <location>
        <begin position="466"/>
        <end position="484"/>
    </location>
</feature>
<reference evidence="18" key="2">
    <citation type="submission" date="2025-09" db="UniProtKB">
        <authorList>
            <consortium name="Ensembl"/>
        </authorList>
    </citation>
    <scope>IDENTIFICATION</scope>
</reference>
<evidence type="ECO:0000256" key="16">
    <source>
        <dbReference type="SAM" id="Phobius"/>
    </source>
</evidence>
<dbReference type="STRING" id="94237.ENSMMOP00000001557"/>
<keyword evidence="19" id="KW-1185">Reference proteome</keyword>
<dbReference type="SUPFAM" id="SSF49265">
    <property type="entry name" value="Fibronectin type III"/>
    <property type="match status" value="2"/>
</dbReference>
<keyword evidence="8 16" id="KW-0812">Transmembrane</keyword>
<feature type="compositionally biased region" description="Pro residues" evidence="15">
    <location>
        <begin position="578"/>
        <end position="590"/>
    </location>
</feature>
<dbReference type="Pfam" id="PF00041">
    <property type="entry name" value="fn3"/>
    <property type="match status" value="1"/>
</dbReference>
<comment type="similarity">
    <text evidence="3">Belongs to the type I cytokine receptor family. Type 1 subfamily.</text>
</comment>
<dbReference type="Ensembl" id="ENSMMOT00000001586.1">
    <property type="protein sequence ID" value="ENSMMOP00000001557.1"/>
    <property type="gene ID" value="ENSMMOG00000001302.1"/>
</dbReference>
<keyword evidence="10 16" id="KW-1133">Transmembrane helix</keyword>
<feature type="region of interest" description="Disordered" evidence="15">
    <location>
        <begin position="498"/>
        <end position="531"/>
    </location>
</feature>
<evidence type="ECO:0000256" key="7">
    <source>
        <dbReference type="ARBA" id="ARBA00022583"/>
    </source>
</evidence>
<dbReference type="InterPro" id="IPR025871">
    <property type="entry name" value="GHBP"/>
</dbReference>
<evidence type="ECO:0000256" key="2">
    <source>
        <dbReference type="ARBA" id="ARBA00004613"/>
    </source>
</evidence>
<dbReference type="PANTHER" id="PTHR23037">
    <property type="entry name" value="CYTOKINE RECEPTOR"/>
    <property type="match status" value="1"/>
</dbReference>
<evidence type="ECO:0000256" key="8">
    <source>
        <dbReference type="ARBA" id="ARBA00022692"/>
    </source>
</evidence>
<keyword evidence="5" id="KW-1003">Cell membrane</keyword>
<evidence type="ECO:0000256" key="6">
    <source>
        <dbReference type="ARBA" id="ARBA00022525"/>
    </source>
</evidence>
<evidence type="ECO:0000313" key="18">
    <source>
        <dbReference type="Ensembl" id="ENSMMOP00000001557.1"/>
    </source>
</evidence>
<evidence type="ECO:0000256" key="9">
    <source>
        <dbReference type="ARBA" id="ARBA00022729"/>
    </source>
</evidence>
<dbReference type="PANTHER" id="PTHR23037:SF46">
    <property type="entry name" value="INTERLEUKIN 5 RECEPTOR SUBUNIT ALPHA"/>
    <property type="match status" value="1"/>
</dbReference>
<dbReference type="PROSITE" id="PS01352">
    <property type="entry name" value="HEMATOPO_REC_L_F1"/>
    <property type="match status" value="1"/>
</dbReference>
<dbReference type="GO" id="GO:0009897">
    <property type="term" value="C:external side of plasma membrane"/>
    <property type="evidence" value="ECO:0007669"/>
    <property type="project" value="TreeGrafter"/>
</dbReference>
<dbReference type="InterPro" id="IPR003961">
    <property type="entry name" value="FN3_dom"/>
</dbReference>
<dbReference type="Proteomes" id="UP000261620">
    <property type="component" value="Unplaced"/>
</dbReference>
<keyword evidence="7" id="KW-0254">Endocytosis</keyword>
<accession>A0A3Q3VSJ7</accession>
<sequence>MCVDVPRLQRLERCLQYPSFERAVFLFTTPHEPHFTQCISRDQETFRCWWSPGSFHNLSSPGALRVFYLKKDNCFKLHLECFFDMNHTSVWIPYCMQLRSQDNVTYFNEGDCFTVENIVRPDPPVSLNWTLLNISPSWLSYDIMVNWDPPPSADVGAGWMRVEYEIQYRERNKTNWETLEMQQHTQQTIYGLSVGKEYEVKIRCRMLAFTKFGQFSDSIFVQVPEIPSIESTVQLTLALVFGTVGIFVLVLLIVLSQQHRLMMVLLPPVPAPKIKGIDPELLKKGKLDELNFILSGGGVGGLSTCARDFYQDEPWVEFIEVDPEDADASNKEDNQDSDTQRLLGLLQPTNHHMNVGGSSANSFPNGAWHTSSYNSHLSNQDTLMLMATLLPGQPEDDKACFDVVERDPTKGRDKGPVIQAQSGRPQTWVNTDFYAQVSNVMPSGGVVLSPGQQLKIESAPANEEELQNKAKDPKEGEDAEEKTQSEQQFQLLVVDPEGSGYAAESSGRQINTPPGSPTPGEGYQTIHPQPAEIKPAATAENNQSSYILPDSLQTQVFAPVADYTVVHGLDNQHSVLLDPPPQQSPPPCRPQHPLKALPAMPVGYVTPELLGNFSP</sequence>